<evidence type="ECO:0000313" key="2">
    <source>
        <dbReference type="Proteomes" id="UP000276223"/>
    </source>
</evidence>
<proteinExistence type="predicted"/>
<protein>
    <submittedName>
        <fullName evidence="1">Uncharacterized protein</fullName>
    </submittedName>
</protein>
<sequence>MRNYQGLTVHDAYSNYTKRKALGNPEIAERAHEIKFFFTSPPLPRRRWLTFEKIT</sequence>
<dbReference type="AlphaFoldDB" id="A0A3N1UQB5"/>
<comment type="caution">
    <text evidence="1">The sequence shown here is derived from an EMBL/GenBank/DDBJ whole genome shotgun (WGS) entry which is preliminary data.</text>
</comment>
<name>A0A3N1UQB5_9BACT</name>
<dbReference type="EMBL" id="RJVA01000014">
    <property type="protein sequence ID" value="ROQ90727.1"/>
    <property type="molecule type" value="Genomic_DNA"/>
</dbReference>
<organism evidence="1 2">
    <name type="scientific">Desulfosoma caldarium</name>
    <dbReference type="NCBI Taxonomy" id="610254"/>
    <lineage>
        <taxon>Bacteria</taxon>
        <taxon>Pseudomonadati</taxon>
        <taxon>Thermodesulfobacteriota</taxon>
        <taxon>Syntrophobacteria</taxon>
        <taxon>Syntrophobacterales</taxon>
        <taxon>Syntrophobacteraceae</taxon>
        <taxon>Desulfosoma</taxon>
    </lineage>
</organism>
<keyword evidence="2" id="KW-1185">Reference proteome</keyword>
<reference evidence="1 2" key="1">
    <citation type="submission" date="2018-11" db="EMBL/GenBank/DDBJ databases">
        <title>Genomic Encyclopedia of Type Strains, Phase IV (KMG-IV): sequencing the most valuable type-strain genomes for metagenomic binning, comparative biology and taxonomic classification.</title>
        <authorList>
            <person name="Goeker M."/>
        </authorList>
    </citation>
    <scope>NUCLEOTIDE SEQUENCE [LARGE SCALE GENOMIC DNA]</scope>
    <source>
        <strain evidence="1 2">DSM 22027</strain>
    </source>
</reference>
<evidence type="ECO:0000313" key="1">
    <source>
        <dbReference type="EMBL" id="ROQ90727.1"/>
    </source>
</evidence>
<gene>
    <name evidence="1" type="ORF">EDC27_2617</name>
</gene>
<accession>A0A3N1UQB5</accession>
<dbReference type="Proteomes" id="UP000276223">
    <property type="component" value="Unassembled WGS sequence"/>
</dbReference>